<comment type="caution">
    <text evidence="1">The sequence shown here is derived from an EMBL/GenBank/DDBJ whole genome shotgun (WGS) entry which is preliminary data.</text>
</comment>
<evidence type="ECO:0000313" key="2">
    <source>
        <dbReference type="Proteomes" id="UP000712600"/>
    </source>
</evidence>
<proteinExistence type="predicted"/>
<name>A0A8S9S7K0_BRACR</name>
<reference evidence="1" key="1">
    <citation type="submission" date="2019-12" db="EMBL/GenBank/DDBJ databases">
        <title>Genome sequencing and annotation of Brassica cretica.</title>
        <authorList>
            <person name="Studholme D.J."/>
            <person name="Sarris P."/>
        </authorList>
    </citation>
    <scope>NUCLEOTIDE SEQUENCE</scope>
    <source>
        <strain evidence="1">PFS-109/04</strain>
        <tissue evidence="1">Leaf</tissue>
    </source>
</reference>
<accession>A0A8S9S7K0</accession>
<dbReference type="EMBL" id="QGKX02000088">
    <property type="protein sequence ID" value="KAF3588202.1"/>
    <property type="molecule type" value="Genomic_DNA"/>
</dbReference>
<dbReference type="AlphaFoldDB" id="A0A8S9S7K0"/>
<protein>
    <submittedName>
        <fullName evidence="1">Uncharacterized protein</fullName>
    </submittedName>
</protein>
<evidence type="ECO:0000313" key="1">
    <source>
        <dbReference type="EMBL" id="KAF3588202.1"/>
    </source>
</evidence>
<dbReference type="Proteomes" id="UP000712600">
    <property type="component" value="Unassembled WGS sequence"/>
</dbReference>
<organism evidence="1 2">
    <name type="scientific">Brassica cretica</name>
    <name type="common">Mustard</name>
    <dbReference type="NCBI Taxonomy" id="69181"/>
    <lineage>
        <taxon>Eukaryota</taxon>
        <taxon>Viridiplantae</taxon>
        <taxon>Streptophyta</taxon>
        <taxon>Embryophyta</taxon>
        <taxon>Tracheophyta</taxon>
        <taxon>Spermatophyta</taxon>
        <taxon>Magnoliopsida</taxon>
        <taxon>eudicotyledons</taxon>
        <taxon>Gunneridae</taxon>
        <taxon>Pentapetalae</taxon>
        <taxon>rosids</taxon>
        <taxon>malvids</taxon>
        <taxon>Brassicales</taxon>
        <taxon>Brassicaceae</taxon>
        <taxon>Brassiceae</taxon>
        <taxon>Brassica</taxon>
    </lineage>
</organism>
<sequence>MFSFSSGLNQISKVKLNDYNKALSGRQLTIRSTCDYLVAGLTGRYEPERHNEARSNTRSAQNQCVERLERPLVPIP</sequence>
<gene>
    <name evidence="1" type="ORF">F2Q69_00031467</name>
</gene>